<dbReference type="GO" id="GO:0017004">
    <property type="term" value="P:cytochrome complex assembly"/>
    <property type="evidence" value="ECO:0007669"/>
    <property type="project" value="UniProtKB-KW"/>
</dbReference>
<evidence type="ECO:0000256" key="9">
    <source>
        <dbReference type="ARBA" id="ARBA00023136"/>
    </source>
</evidence>
<dbReference type="SUPFAM" id="SSF82093">
    <property type="entry name" value="Heme chaperone CcmE"/>
    <property type="match status" value="1"/>
</dbReference>
<evidence type="ECO:0000256" key="5">
    <source>
        <dbReference type="ARBA" id="ARBA00022748"/>
    </source>
</evidence>
<keyword evidence="3 10" id="KW-0812">Transmembrane</keyword>
<keyword evidence="5" id="KW-0201">Cytochrome c-type biogenesis</keyword>
<dbReference type="InterPro" id="IPR036127">
    <property type="entry name" value="CcmE-like_sf"/>
</dbReference>
<sequence>MPSAIAIEETKSIPRRSRRFPVGLLIVGLAILGAVIYLVYANTQASAAYYLTVKELRQCTSCNTRSVRVSGNVQAGSIVKDEKTNTLRFTIVEGGQTLQVVYSGVVPDIFKDGVQVVVEGHYTGSDPFQAQTLLAKCPSKFQTGTPTP</sequence>
<dbReference type="GO" id="GO:0020037">
    <property type="term" value="F:heme binding"/>
    <property type="evidence" value="ECO:0007669"/>
    <property type="project" value="InterPro"/>
</dbReference>
<evidence type="ECO:0000256" key="1">
    <source>
        <dbReference type="ARBA" id="ARBA00004370"/>
    </source>
</evidence>
<dbReference type="RefSeq" id="WP_111325159.1">
    <property type="nucleotide sequence ID" value="NZ_BIFX01000001.1"/>
</dbReference>
<dbReference type="InterPro" id="IPR012340">
    <property type="entry name" value="NA-bd_OB-fold"/>
</dbReference>
<dbReference type="GO" id="GO:0046872">
    <property type="term" value="F:metal ion binding"/>
    <property type="evidence" value="ECO:0007669"/>
    <property type="project" value="UniProtKB-KW"/>
</dbReference>
<evidence type="ECO:0000256" key="7">
    <source>
        <dbReference type="ARBA" id="ARBA00022989"/>
    </source>
</evidence>
<protein>
    <submittedName>
        <fullName evidence="11">Cytochrome c-type biogenesis protein CcmE</fullName>
    </submittedName>
</protein>
<dbReference type="GO" id="GO:0017003">
    <property type="term" value="P:protein-heme linkage"/>
    <property type="evidence" value="ECO:0007669"/>
    <property type="project" value="InterPro"/>
</dbReference>
<evidence type="ECO:0000313" key="11">
    <source>
        <dbReference type="EMBL" id="PZW23934.1"/>
    </source>
</evidence>
<organism evidence="11 12">
    <name type="scientific">Thermosporothrix hazakensis</name>
    <dbReference type="NCBI Taxonomy" id="644383"/>
    <lineage>
        <taxon>Bacteria</taxon>
        <taxon>Bacillati</taxon>
        <taxon>Chloroflexota</taxon>
        <taxon>Ktedonobacteria</taxon>
        <taxon>Ktedonobacterales</taxon>
        <taxon>Thermosporotrichaceae</taxon>
        <taxon>Thermosporothrix</taxon>
    </lineage>
</organism>
<name>A0A326U1K4_THEHA</name>
<dbReference type="PANTHER" id="PTHR34128">
    <property type="entry name" value="CYTOCHROME C-TYPE BIOGENESIS PROTEIN CCME HOMOLOG, MITOCHONDRIAL"/>
    <property type="match status" value="1"/>
</dbReference>
<comment type="subcellular location">
    <subcellularLocation>
        <location evidence="1">Membrane</location>
    </subcellularLocation>
</comment>
<evidence type="ECO:0000256" key="2">
    <source>
        <dbReference type="ARBA" id="ARBA00022617"/>
    </source>
</evidence>
<comment type="caution">
    <text evidence="11">The sequence shown here is derived from an EMBL/GenBank/DDBJ whole genome shotgun (WGS) entry which is preliminary data.</text>
</comment>
<dbReference type="Proteomes" id="UP000248806">
    <property type="component" value="Unassembled WGS sequence"/>
</dbReference>
<keyword evidence="9 10" id="KW-0472">Membrane</keyword>
<keyword evidence="12" id="KW-1185">Reference proteome</keyword>
<keyword evidence="7 10" id="KW-1133">Transmembrane helix</keyword>
<evidence type="ECO:0000256" key="6">
    <source>
        <dbReference type="ARBA" id="ARBA00022968"/>
    </source>
</evidence>
<dbReference type="OrthoDB" id="9794828at2"/>
<evidence type="ECO:0000256" key="8">
    <source>
        <dbReference type="ARBA" id="ARBA00023004"/>
    </source>
</evidence>
<proteinExistence type="predicted"/>
<keyword evidence="6" id="KW-0735">Signal-anchor</keyword>
<reference evidence="11 12" key="1">
    <citation type="submission" date="2018-06" db="EMBL/GenBank/DDBJ databases">
        <title>Genomic Encyclopedia of Archaeal and Bacterial Type Strains, Phase II (KMG-II): from individual species to whole genera.</title>
        <authorList>
            <person name="Goeker M."/>
        </authorList>
    </citation>
    <scope>NUCLEOTIDE SEQUENCE [LARGE SCALE GENOMIC DNA]</scope>
    <source>
        <strain evidence="11 12">ATCC BAA-1881</strain>
    </source>
</reference>
<dbReference type="AlphaFoldDB" id="A0A326U1K4"/>
<evidence type="ECO:0000256" key="10">
    <source>
        <dbReference type="SAM" id="Phobius"/>
    </source>
</evidence>
<dbReference type="EMBL" id="QKUF01000024">
    <property type="protein sequence ID" value="PZW23934.1"/>
    <property type="molecule type" value="Genomic_DNA"/>
</dbReference>
<keyword evidence="8" id="KW-0408">Iron</keyword>
<dbReference type="PANTHER" id="PTHR34128:SF2">
    <property type="entry name" value="CYTOCHROME C-TYPE BIOGENESIS PROTEIN CCME HOMOLOG, MITOCHONDRIAL"/>
    <property type="match status" value="1"/>
</dbReference>
<keyword evidence="4" id="KW-0479">Metal-binding</keyword>
<evidence type="ECO:0000256" key="4">
    <source>
        <dbReference type="ARBA" id="ARBA00022723"/>
    </source>
</evidence>
<evidence type="ECO:0000256" key="3">
    <source>
        <dbReference type="ARBA" id="ARBA00022692"/>
    </source>
</evidence>
<evidence type="ECO:0000313" key="12">
    <source>
        <dbReference type="Proteomes" id="UP000248806"/>
    </source>
</evidence>
<dbReference type="GO" id="GO:0005886">
    <property type="term" value="C:plasma membrane"/>
    <property type="evidence" value="ECO:0007669"/>
    <property type="project" value="InterPro"/>
</dbReference>
<dbReference type="InterPro" id="IPR004329">
    <property type="entry name" value="CcmE"/>
</dbReference>
<keyword evidence="2" id="KW-0349">Heme</keyword>
<dbReference type="Gene3D" id="2.40.50.140">
    <property type="entry name" value="Nucleic acid-binding proteins"/>
    <property type="match status" value="1"/>
</dbReference>
<dbReference type="Pfam" id="PF03100">
    <property type="entry name" value="CcmE"/>
    <property type="match status" value="1"/>
</dbReference>
<gene>
    <name evidence="11" type="ORF">EI42_04859</name>
</gene>
<feature type="transmembrane region" description="Helical" evidence="10">
    <location>
        <begin position="20"/>
        <end position="40"/>
    </location>
</feature>
<accession>A0A326U1K4</accession>